<evidence type="ECO:0000256" key="2">
    <source>
        <dbReference type="ARBA" id="ARBA00022771"/>
    </source>
</evidence>
<evidence type="ECO:0000313" key="8">
    <source>
        <dbReference type="Proteomes" id="UP001457282"/>
    </source>
</evidence>
<accession>A0AAW1WV40</accession>
<reference evidence="7 8" key="1">
    <citation type="journal article" date="2023" name="G3 (Bethesda)">
        <title>A chromosome-length genome assembly and annotation of blackberry (Rubus argutus, cv. 'Hillquist').</title>
        <authorList>
            <person name="Bruna T."/>
            <person name="Aryal R."/>
            <person name="Dudchenko O."/>
            <person name="Sargent D.J."/>
            <person name="Mead D."/>
            <person name="Buti M."/>
            <person name="Cavallini A."/>
            <person name="Hytonen T."/>
            <person name="Andres J."/>
            <person name="Pham M."/>
            <person name="Weisz D."/>
            <person name="Mascagni F."/>
            <person name="Usai G."/>
            <person name="Natali L."/>
            <person name="Bassil N."/>
            <person name="Fernandez G.E."/>
            <person name="Lomsadze A."/>
            <person name="Armour M."/>
            <person name="Olukolu B."/>
            <person name="Poorten T."/>
            <person name="Britton C."/>
            <person name="Davik J."/>
            <person name="Ashrafi H."/>
            <person name="Aiden E.L."/>
            <person name="Borodovsky M."/>
            <person name="Worthington M."/>
        </authorList>
    </citation>
    <scope>NUCLEOTIDE SEQUENCE [LARGE SCALE GENOMIC DNA]</scope>
    <source>
        <strain evidence="7">PI 553951</strain>
    </source>
</reference>
<feature type="compositionally biased region" description="Polar residues" evidence="4">
    <location>
        <begin position="322"/>
        <end position="334"/>
    </location>
</feature>
<evidence type="ECO:0008006" key="9">
    <source>
        <dbReference type="Google" id="ProtNLM"/>
    </source>
</evidence>
<dbReference type="InterPro" id="IPR036236">
    <property type="entry name" value="Znf_C2H2_sf"/>
</dbReference>
<sequence>MDHHHHQQQLLQQQLLQAQHQQQHLRPVQVPQQPHHHPYNTYQQPYYPPCFPYPQQQQHAFNQSNYTNVYPQQPYPQPLPQSAVVQPLPVQLAVNPAAAAAAAVLSRLVQYSGAVGSQWTTPMVGRPPYRGIGEVGGELFRGHQGNFGYSHLRSVGGAHPSFVGGSHGQGRGGSWLLSEHGVPSTSSRPVPLVAVDSGAKTKQAGVSFHPPHQTDQAPVTLTPWKSESAPALKTEVSNYQKPHIAQTPPVALNPQIAQNPLVAQKTAVAWCEICNASCANVDVLKQHQNGRRHQRNLRKIEEVKNGFGTGAKLQGRQRHTSNTKLEVSHQTHSAQDGEEKTTTKNIPSEAVGHENSTETEKQTKNPGQSEMPLGDGSNNVKHSKKRKKMRTPKQPVEPSRRKVVIPIVCDLCSVKCETQEVFDRHLSGKKHFAKYKRFKGHEALYGPVGLQVLTPLTQWLKLFSNPKKEDTCLLMCTKIYQWKRVQIPNFNKIQPPKDLNPFPGVEALVPLQQLLKRMSQQNQKSAKKLLSRPII</sequence>
<protein>
    <recommendedName>
        <fullName evidence="9">U1-type domain-containing protein</fullName>
    </recommendedName>
</protein>
<keyword evidence="2" id="KW-0863">Zinc-finger</keyword>
<gene>
    <name evidence="7" type="ORF">M0R45_024750</name>
</gene>
<evidence type="ECO:0000259" key="5">
    <source>
        <dbReference type="SMART" id="SM00355"/>
    </source>
</evidence>
<dbReference type="PANTHER" id="PTHR47487:SF12">
    <property type="entry name" value="GLUTENIN, HIGH MOLECULAR WEIGHT SUBUNIT DX5-LIKE"/>
    <property type="match status" value="1"/>
</dbReference>
<organism evidence="7 8">
    <name type="scientific">Rubus argutus</name>
    <name type="common">Southern blackberry</name>
    <dbReference type="NCBI Taxonomy" id="59490"/>
    <lineage>
        <taxon>Eukaryota</taxon>
        <taxon>Viridiplantae</taxon>
        <taxon>Streptophyta</taxon>
        <taxon>Embryophyta</taxon>
        <taxon>Tracheophyta</taxon>
        <taxon>Spermatophyta</taxon>
        <taxon>Magnoliopsida</taxon>
        <taxon>eudicotyledons</taxon>
        <taxon>Gunneridae</taxon>
        <taxon>Pentapetalae</taxon>
        <taxon>rosids</taxon>
        <taxon>fabids</taxon>
        <taxon>Rosales</taxon>
        <taxon>Rosaceae</taxon>
        <taxon>Rosoideae</taxon>
        <taxon>Rosoideae incertae sedis</taxon>
        <taxon>Rubus</taxon>
    </lineage>
</organism>
<dbReference type="AlphaFoldDB" id="A0AAW1WV40"/>
<dbReference type="InterPro" id="IPR013087">
    <property type="entry name" value="Znf_C2H2_type"/>
</dbReference>
<dbReference type="SMART" id="SM00451">
    <property type="entry name" value="ZnF_U1"/>
    <property type="match status" value="2"/>
</dbReference>
<dbReference type="InterPro" id="IPR022755">
    <property type="entry name" value="Znf_C2H2_jaz"/>
</dbReference>
<feature type="region of interest" description="Disordered" evidence="4">
    <location>
        <begin position="1"/>
        <end position="41"/>
    </location>
</feature>
<feature type="compositionally biased region" description="Basic and acidic residues" evidence="4">
    <location>
        <begin position="351"/>
        <end position="363"/>
    </location>
</feature>
<evidence type="ECO:0000256" key="3">
    <source>
        <dbReference type="ARBA" id="ARBA00022833"/>
    </source>
</evidence>
<name>A0AAW1WV40_RUBAR</name>
<evidence type="ECO:0000256" key="4">
    <source>
        <dbReference type="SAM" id="MobiDB-lite"/>
    </source>
</evidence>
<dbReference type="PANTHER" id="PTHR47487">
    <property type="entry name" value="OS06G0651300 PROTEIN-RELATED"/>
    <property type="match status" value="1"/>
</dbReference>
<dbReference type="InterPro" id="IPR003604">
    <property type="entry name" value="Matrin/U1-like-C_Znf_C2H2"/>
</dbReference>
<feature type="region of interest" description="Disordered" evidence="4">
    <location>
        <begin position="287"/>
        <end position="399"/>
    </location>
</feature>
<keyword evidence="8" id="KW-1185">Reference proteome</keyword>
<proteinExistence type="predicted"/>
<comment type="caution">
    <text evidence="7">The sequence shown here is derived from an EMBL/GenBank/DDBJ whole genome shotgun (WGS) entry which is preliminary data.</text>
</comment>
<feature type="domain" description="U1-type" evidence="6">
    <location>
        <begin position="266"/>
        <end position="300"/>
    </location>
</feature>
<dbReference type="SMART" id="SM00355">
    <property type="entry name" value="ZnF_C2H2"/>
    <property type="match status" value="2"/>
</dbReference>
<dbReference type="Proteomes" id="UP001457282">
    <property type="component" value="Unassembled WGS sequence"/>
</dbReference>
<feature type="domain" description="U1-type" evidence="6">
    <location>
        <begin position="404"/>
        <end position="438"/>
    </location>
</feature>
<dbReference type="Gene3D" id="3.30.160.60">
    <property type="entry name" value="Classic Zinc Finger"/>
    <property type="match status" value="2"/>
</dbReference>
<dbReference type="GO" id="GO:0003676">
    <property type="term" value="F:nucleic acid binding"/>
    <property type="evidence" value="ECO:0007669"/>
    <property type="project" value="InterPro"/>
</dbReference>
<evidence type="ECO:0000313" key="7">
    <source>
        <dbReference type="EMBL" id="KAK9927569.1"/>
    </source>
</evidence>
<dbReference type="Pfam" id="PF12171">
    <property type="entry name" value="zf-C2H2_jaz"/>
    <property type="match status" value="1"/>
</dbReference>
<dbReference type="Pfam" id="PF12874">
    <property type="entry name" value="zf-met"/>
    <property type="match status" value="1"/>
</dbReference>
<feature type="domain" description="C2H2-type" evidence="5">
    <location>
        <begin position="407"/>
        <end position="431"/>
    </location>
</feature>
<dbReference type="EMBL" id="JBEDUW010000005">
    <property type="protein sequence ID" value="KAK9927569.1"/>
    <property type="molecule type" value="Genomic_DNA"/>
</dbReference>
<feature type="compositionally biased region" description="Basic residues" evidence="4">
    <location>
        <begin position="288"/>
        <end position="297"/>
    </location>
</feature>
<feature type="compositionally biased region" description="Basic residues" evidence="4">
    <location>
        <begin position="381"/>
        <end position="391"/>
    </location>
</feature>
<dbReference type="GO" id="GO:0008270">
    <property type="term" value="F:zinc ion binding"/>
    <property type="evidence" value="ECO:0007669"/>
    <property type="project" value="UniProtKB-KW"/>
</dbReference>
<dbReference type="SUPFAM" id="SSF57667">
    <property type="entry name" value="beta-beta-alpha zinc fingers"/>
    <property type="match status" value="2"/>
</dbReference>
<keyword evidence="3" id="KW-0862">Zinc</keyword>
<feature type="domain" description="C2H2-type" evidence="5">
    <location>
        <begin position="269"/>
        <end position="293"/>
    </location>
</feature>
<evidence type="ECO:0000256" key="1">
    <source>
        <dbReference type="ARBA" id="ARBA00022723"/>
    </source>
</evidence>
<evidence type="ECO:0000259" key="6">
    <source>
        <dbReference type="SMART" id="SM00451"/>
    </source>
</evidence>
<feature type="compositionally biased region" description="Low complexity" evidence="4">
    <location>
        <begin position="8"/>
        <end position="41"/>
    </location>
</feature>
<keyword evidence="1" id="KW-0479">Metal-binding</keyword>